<name>A0A165FB65_XYLHT</name>
<dbReference type="SUPFAM" id="SSF53474">
    <property type="entry name" value="alpha/beta-Hydrolases"/>
    <property type="match status" value="1"/>
</dbReference>
<evidence type="ECO:0000259" key="1">
    <source>
        <dbReference type="Pfam" id="PF01738"/>
    </source>
</evidence>
<dbReference type="PANTHER" id="PTHR47668:SF1">
    <property type="entry name" value="DIENELACTONE HYDROLASE DOMAIN-CONTAINING PROTEIN-RELATED"/>
    <property type="match status" value="1"/>
</dbReference>
<dbReference type="AlphaFoldDB" id="A0A165FB65"/>
<evidence type="ECO:0000313" key="3">
    <source>
        <dbReference type="Proteomes" id="UP000076632"/>
    </source>
</evidence>
<dbReference type="Gene3D" id="3.40.50.1820">
    <property type="entry name" value="alpha/beta hydrolase"/>
    <property type="match status" value="1"/>
</dbReference>
<dbReference type="GeneID" id="28898259"/>
<reference evidence="2 3" key="1">
    <citation type="journal article" date="2016" name="Fungal Biol.">
        <title>The genome of Xylona heveae provides a window into fungal endophytism.</title>
        <authorList>
            <person name="Gazis R."/>
            <person name="Kuo A."/>
            <person name="Riley R."/>
            <person name="LaButti K."/>
            <person name="Lipzen A."/>
            <person name="Lin J."/>
            <person name="Amirebrahimi M."/>
            <person name="Hesse C.N."/>
            <person name="Spatafora J.W."/>
            <person name="Henrissat B."/>
            <person name="Hainaut M."/>
            <person name="Grigoriev I.V."/>
            <person name="Hibbett D.S."/>
        </authorList>
    </citation>
    <scope>NUCLEOTIDE SEQUENCE [LARGE SCALE GENOMIC DNA]</scope>
    <source>
        <strain evidence="2 3">TC161</strain>
    </source>
</reference>
<dbReference type="OMA" id="WGGKIAC"/>
<dbReference type="PANTHER" id="PTHR47668">
    <property type="entry name" value="DIENELACTONE HYDROLASE FAMILY PROTEIN (AFU_ORTHOLOGUE AFUA_6G01940)"/>
    <property type="match status" value="1"/>
</dbReference>
<accession>A0A165FB65</accession>
<keyword evidence="2" id="KW-0378">Hydrolase</keyword>
<gene>
    <name evidence="2" type="ORF">L228DRAFT_249600</name>
</gene>
<dbReference type="Proteomes" id="UP000076632">
    <property type="component" value="Unassembled WGS sequence"/>
</dbReference>
<feature type="domain" description="Dienelactone hydrolase" evidence="1">
    <location>
        <begin position="31"/>
        <end position="247"/>
    </location>
</feature>
<dbReference type="STRING" id="1328760.A0A165FB65"/>
<keyword evidence="3" id="KW-1185">Reference proteome</keyword>
<sequence>MSQHSAACCSIPPVIVEGYEPKGQYITIDGMKTYVTGPADAKKAILVIFDIFGFYPQTLQGADILANSDKDAKYKVFVPDWFEGKPADISWYPPDTKEKGEKLGNFFSTTGAPPKTIQRVPKVVEELKSQNSGVDSWGLLGFCWGGKVTTLSSTSGSVFKAAAIAHPAMVDPNDAPNVAIPFAFLASKDEDPQAVAQFKENLKVKNYVETFPDQIHGWMAARSNLKDPKVKAEYERGYKTVLTFFHDNL</sequence>
<dbReference type="Pfam" id="PF01738">
    <property type="entry name" value="DLH"/>
    <property type="match status" value="1"/>
</dbReference>
<dbReference type="GO" id="GO:0016787">
    <property type="term" value="F:hydrolase activity"/>
    <property type="evidence" value="ECO:0007669"/>
    <property type="project" value="UniProtKB-KW"/>
</dbReference>
<proteinExistence type="predicted"/>
<dbReference type="InterPro" id="IPR002925">
    <property type="entry name" value="Dienelactn_hydro"/>
</dbReference>
<dbReference type="EMBL" id="KV407462">
    <property type="protein sequence ID" value="KZF20780.1"/>
    <property type="molecule type" value="Genomic_DNA"/>
</dbReference>
<dbReference type="InParanoid" id="A0A165FB65"/>
<dbReference type="InterPro" id="IPR029058">
    <property type="entry name" value="AB_hydrolase_fold"/>
</dbReference>
<protein>
    <submittedName>
        <fullName evidence="2">Alpha/beta-hydrolase</fullName>
    </submittedName>
</protein>
<dbReference type="OrthoDB" id="2147163at2759"/>
<evidence type="ECO:0000313" key="2">
    <source>
        <dbReference type="EMBL" id="KZF20780.1"/>
    </source>
</evidence>
<dbReference type="RefSeq" id="XP_018186335.1">
    <property type="nucleotide sequence ID" value="XM_018333122.1"/>
</dbReference>
<organism evidence="2 3">
    <name type="scientific">Xylona heveae (strain CBS 132557 / TC161)</name>
    <dbReference type="NCBI Taxonomy" id="1328760"/>
    <lineage>
        <taxon>Eukaryota</taxon>
        <taxon>Fungi</taxon>
        <taxon>Dikarya</taxon>
        <taxon>Ascomycota</taxon>
        <taxon>Pezizomycotina</taxon>
        <taxon>Xylonomycetes</taxon>
        <taxon>Xylonales</taxon>
        <taxon>Xylonaceae</taxon>
        <taxon>Xylona</taxon>
    </lineage>
</organism>